<keyword evidence="2" id="KW-0812">Transmembrane</keyword>
<feature type="region of interest" description="Disordered" evidence="1">
    <location>
        <begin position="159"/>
        <end position="180"/>
    </location>
</feature>
<evidence type="ECO:0000313" key="5">
    <source>
        <dbReference type="Proteomes" id="UP000035100"/>
    </source>
</evidence>
<feature type="transmembrane region" description="Helical" evidence="2">
    <location>
        <begin position="28"/>
        <end position="47"/>
    </location>
</feature>
<keyword evidence="2" id="KW-0472">Membrane</keyword>
<dbReference type="InterPro" id="IPR003646">
    <property type="entry name" value="SH3-like_bac-type"/>
</dbReference>
<evidence type="ECO:0000256" key="1">
    <source>
        <dbReference type="SAM" id="MobiDB-lite"/>
    </source>
</evidence>
<sequence length="180" mass="18165">MPGRLLPAAAIGGDNGPVRRTGLTGRRLLTWIALLMLLPCLGVLLRLRRAARRVRALALVLAVGAGAAGSAQLATGGAEPPGRMVVAADGLHLRTCPDTACGSLGVLSRGTEVAVREARGVWVRVGAPADAACAGGESGLVQTGRRACRPDNGIENGRVAPWVHSGHLAPAPGGTGASVR</sequence>
<feature type="domain" description="SH3b" evidence="3">
    <location>
        <begin position="89"/>
        <end position="125"/>
    </location>
</feature>
<gene>
    <name evidence="4" type="ORF">Wenmar_02145</name>
</gene>
<keyword evidence="2" id="KW-1133">Transmembrane helix</keyword>
<dbReference type="eggNOG" id="ENOG5032KN2">
    <property type="taxonomic scope" value="Bacteria"/>
</dbReference>
<dbReference type="AlphaFoldDB" id="A0A0D0Q9M9"/>
<evidence type="ECO:0000256" key="2">
    <source>
        <dbReference type="SAM" id="Phobius"/>
    </source>
</evidence>
<evidence type="ECO:0000313" key="4">
    <source>
        <dbReference type="EMBL" id="KIQ69077.1"/>
    </source>
</evidence>
<organism evidence="4 5">
    <name type="scientific">Wenxinia marina DSM 24838</name>
    <dbReference type="NCBI Taxonomy" id="1123501"/>
    <lineage>
        <taxon>Bacteria</taxon>
        <taxon>Pseudomonadati</taxon>
        <taxon>Pseudomonadota</taxon>
        <taxon>Alphaproteobacteria</taxon>
        <taxon>Rhodobacterales</taxon>
        <taxon>Roseobacteraceae</taxon>
        <taxon>Wenxinia</taxon>
    </lineage>
</organism>
<dbReference type="Proteomes" id="UP000035100">
    <property type="component" value="Unassembled WGS sequence"/>
</dbReference>
<dbReference type="STRING" id="1123501.Wenmar_02145"/>
<keyword evidence="5" id="KW-1185">Reference proteome</keyword>
<protein>
    <recommendedName>
        <fullName evidence="3">SH3b domain-containing protein</fullName>
    </recommendedName>
</protein>
<evidence type="ECO:0000259" key="3">
    <source>
        <dbReference type="Pfam" id="PF08239"/>
    </source>
</evidence>
<feature type="transmembrane region" description="Helical" evidence="2">
    <location>
        <begin position="54"/>
        <end position="74"/>
    </location>
</feature>
<dbReference type="Pfam" id="PF08239">
    <property type="entry name" value="SH3_3"/>
    <property type="match status" value="1"/>
</dbReference>
<accession>A0A0D0Q9M9</accession>
<dbReference type="Gene3D" id="2.30.30.40">
    <property type="entry name" value="SH3 Domains"/>
    <property type="match status" value="1"/>
</dbReference>
<reference evidence="4 5" key="1">
    <citation type="submission" date="2013-01" db="EMBL/GenBank/DDBJ databases">
        <authorList>
            <person name="Fiebig A."/>
            <person name="Goeker M."/>
            <person name="Klenk H.-P.P."/>
        </authorList>
    </citation>
    <scope>NUCLEOTIDE SEQUENCE [LARGE SCALE GENOMIC DNA]</scope>
    <source>
        <strain evidence="4 5">DSM 24838</strain>
    </source>
</reference>
<proteinExistence type="predicted"/>
<name>A0A0D0Q9M9_9RHOB</name>
<comment type="caution">
    <text evidence="4">The sequence shown here is derived from an EMBL/GenBank/DDBJ whole genome shotgun (WGS) entry which is preliminary data.</text>
</comment>
<dbReference type="EMBL" id="AONG01000010">
    <property type="protein sequence ID" value="KIQ69077.1"/>
    <property type="molecule type" value="Genomic_DNA"/>
</dbReference>